<dbReference type="Gene3D" id="3.20.20.450">
    <property type="entry name" value="EAL domain"/>
    <property type="match status" value="1"/>
</dbReference>
<sequence>MTLRYISSRVLNWSKESKLYLSDLAAIALLLLPITLASSLAMLLGHAFRVLEIANVSELLFYVSDILINLYPTTFCVVASYYLSQKTNASSAIFIIYALVLFYILSIGNQDFLTSHTLPNNPLLALLSAIVTYLYYFYFPVRLLDPNSFDFASRLIKYIFHIFCFSIFALLLSQLVIFSGSYLENLVASVGLDPLTFVGGLIYQTLLGILGAVGINGHNMLFVIKQQIYADTLTNIEAWRAGEASINIISQGFYDAFLSMGGSGNCISLLLCVLIFSRNYNHSMLAIVAIPMVIFNINEVLLFGLPILFNPVMIIPFILVPLASFVIVYACIALGVVSPVVSIVNWLTPPIFSGYFAMGEQLDGALLQIVVITVGVFIYRPFYLAYVGKHLVSLAPNTRYAAAESSIFNHVLRSVRNSTNDNFTQSSAQKRMAQILRHGNLVMFYQKIQSIKNKEQYSYEALLRYVDDKGKLCSPEFILDFQLLEAMPMLDKLVIELVLSDMQKMNLPLGGRVAINISVASIEQADFVEHLLTRLEHYCISPSKVEIEITEEAMLNDKVYLTQVMKDLQQKNIAISMDDFGSGYASFPHLLQYPFDKVKIDRSLLLDAQSIKGREIYKLVAKLGEIANCKIVAEGVETKQEYEFVENCGVDFVQGYYLARPLPLASLSSENVADRLIS</sequence>
<evidence type="ECO:0000256" key="6">
    <source>
        <dbReference type="ARBA" id="ARBA00022989"/>
    </source>
</evidence>
<feature type="transmembrane region" description="Helical" evidence="8">
    <location>
        <begin position="89"/>
        <end position="108"/>
    </location>
</feature>
<evidence type="ECO:0000256" key="7">
    <source>
        <dbReference type="ARBA" id="ARBA00023136"/>
    </source>
</evidence>
<keyword evidence="4" id="KW-0762">Sugar transport</keyword>
<dbReference type="GO" id="GO:0009401">
    <property type="term" value="P:phosphoenolpyruvate-dependent sugar phosphotransferase system"/>
    <property type="evidence" value="ECO:0007669"/>
    <property type="project" value="InterPro"/>
</dbReference>
<feature type="transmembrane region" description="Helical" evidence="8">
    <location>
        <begin position="314"/>
        <end position="344"/>
    </location>
</feature>
<feature type="transmembrane region" description="Helical" evidence="8">
    <location>
        <begin position="158"/>
        <end position="183"/>
    </location>
</feature>
<dbReference type="PANTHER" id="PTHR33121">
    <property type="entry name" value="CYCLIC DI-GMP PHOSPHODIESTERASE PDEF"/>
    <property type="match status" value="1"/>
</dbReference>
<dbReference type="SUPFAM" id="SSF141868">
    <property type="entry name" value="EAL domain-like"/>
    <property type="match status" value="1"/>
</dbReference>
<feature type="domain" description="EAL" evidence="9">
    <location>
        <begin position="425"/>
        <end position="675"/>
    </location>
</feature>
<name>A8GZ96_SHEPA</name>
<feature type="domain" description="PTS EIIC type-3" evidence="10">
    <location>
        <begin position="1"/>
        <end position="382"/>
    </location>
</feature>
<dbReference type="SMART" id="SM00052">
    <property type="entry name" value="EAL"/>
    <property type="match status" value="1"/>
</dbReference>
<dbReference type="eggNOG" id="COG5001">
    <property type="taxonomic scope" value="Bacteria"/>
</dbReference>
<dbReference type="Pfam" id="PF00563">
    <property type="entry name" value="EAL"/>
    <property type="match status" value="1"/>
</dbReference>
<dbReference type="AlphaFoldDB" id="A8GZ96"/>
<dbReference type="GO" id="GO:0008982">
    <property type="term" value="F:protein-N(PI)-phosphohistidine-sugar phosphotransferase activity"/>
    <property type="evidence" value="ECO:0007669"/>
    <property type="project" value="InterPro"/>
</dbReference>
<dbReference type="RefSeq" id="WP_012153574.1">
    <property type="nucleotide sequence ID" value="NC_009901.1"/>
</dbReference>
<dbReference type="InterPro" id="IPR035919">
    <property type="entry name" value="EAL_sf"/>
</dbReference>
<dbReference type="PANTHER" id="PTHR33121:SF70">
    <property type="entry name" value="SIGNALING PROTEIN YKOW"/>
    <property type="match status" value="1"/>
</dbReference>
<keyword evidence="12" id="KW-1185">Reference proteome</keyword>
<dbReference type="CDD" id="cd01948">
    <property type="entry name" value="EAL"/>
    <property type="match status" value="1"/>
</dbReference>
<evidence type="ECO:0000256" key="4">
    <source>
        <dbReference type="ARBA" id="ARBA00022597"/>
    </source>
</evidence>
<feature type="transmembrane region" description="Helical" evidence="8">
    <location>
        <begin position="59"/>
        <end position="83"/>
    </location>
</feature>
<dbReference type="InterPro" id="IPR050706">
    <property type="entry name" value="Cyclic-di-GMP_PDE-like"/>
</dbReference>
<evidence type="ECO:0000256" key="2">
    <source>
        <dbReference type="ARBA" id="ARBA00022448"/>
    </source>
</evidence>
<feature type="transmembrane region" description="Helical" evidence="8">
    <location>
        <begin position="365"/>
        <end position="386"/>
    </location>
</feature>
<dbReference type="OrthoDB" id="6198205at2"/>
<evidence type="ECO:0000259" key="10">
    <source>
        <dbReference type="PROSITE" id="PS51105"/>
    </source>
</evidence>
<dbReference type="PROSITE" id="PS51105">
    <property type="entry name" value="PTS_EIIC_TYPE_3"/>
    <property type="match status" value="1"/>
</dbReference>
<dbReference type="eggNOG" id="COG1455">
    <property type="taxonomic scope" value="Bacteria"/>
</dbReference>
<keyword evidence="6 8" id="KW-1133">Transmembrane helix</keyword>
<dbReference type="Pfam" id="PF02378">
    <property type="entry name" value="PTS_EIIC"/>
    <property type="match status" value="1"/>
</dbReference>
<dbReference type="InterPro" id="IPR004501">
    <property type="entry name" value="PTS_EIIC_3"/>
</dbReference>
<keyword evidence="2" id="KW-0813">Transport</keyword>
<feature type="transmembrane region" description="Helical" evidence="8">
    <location>
        <begin position="256"/>
        <end position="277"/>
    </location>
</feature>
<dbReference type="PROSITE" id="PS50883">
    <property type="entry name" value="EAL"/>
    <property type="match status" value="1"/>
</dbReference>
<organism evidence="11 12">
    <name type="scientific">Shewanella pealeana (strain ATCC 700345 / ANG-SQ1)</name>
    <dbReference type="NCBI Taxonomy" id="398579"/>
    <lineage>
        <taxon>Bacteria</taxon>
        <taxon>Pseudomonadati</taxon>
        <taxon>Pseudomonadota</taxon>
        <taxon>Gammaproteobacteria</taxon>
        <taxon>Alteromonadales</taxon>
        <taxon>Shewanellaceae</taxon>
        <taxon>Shewanella</taxon>
    </lineage>
</organism>
<dbReference type="Proteomes" id="UP000002608">
    <property type="component" value="Chromosome"/>
</dbReference>
<evidence type="ECO:0000259" key="9">
    <source>
        <dbReference type="PROSITE" id="PS50883"/>
    </source>
</evidence>
<dbReference type="STRING" id="398579.Spea_0305"/>
<dbReference type="GO" id="GO:0071111">
    <property type="term" value="F:cyclic-guanylate-specific phosphodiesterase activity"/>
    <property type="evidence" value="ECO:0007669"/>
    <property type="project" value="InterPro"/>
</dbReference>
<dbReference type="InterPro" id="IPR001633">
    <property type="entry name" value="EAL_dom"/>
</dbReference>
<protein>
    <submittedName>
        <fullName evidence="11">Diguanylate phosphodiesterase</fullName>
    </submittedName>
</protein>
<gene>
    <name evidence="11" type="ordered locus">Spea_0305</name>
</gene>
<feature type="transmembrane region" description="Helical" evidence="8">
    <location>
        <begin position="284"/>
        <end position="308"/>
    </location>
</feature>
<keyword evidence="5 8" id="KW-0812">Transmembrane</keyword>
<accession>A8GZ96</accession>
<reference evidence="11 12" key="1">
    <citation type="submission" date="2007-10" db="EMBL/GenBank/DDBJ databases">
        <title>Complete sequence of Shewanella pealeana ATCC 700345.</title>
        <authorList>
            <consortium name="US DOE Joint Genome Institute"/>
            <person name="Copeland A."/>
            <person name="Lucas S."/>
            <person name="Lapidus A."/>
            <person name="Barry K."/>
            <person name="Glavina del Rio T."/>
            <person name="Dalin E."/>
            <person name="Tice H."/>
            <person name="Pitluck S."/>
            <person name="Chertkov O."/>
            <person name="Brettin T."/>
            <person name="Bruce D."/>
            <person name="Detter J.C."/>
            <person name="Han C."/>
            <person name="Schmutz J."/>
            <person name="Larimer F."/>
            <person name="Land M."/>
            <person name="Hauser L."/>
            <person name="Kyrpides N."/>
            <person name="Kim E."/>
            <person name="Zhao J.-S.Z."/>
            <person name="Manno D."/>
            <person name="Hawari J."/>
            <person name="Richardson P."/>
        </authorList>
    </citation>
    <scope>NUCLEOTIDE SEQUENCE [LARGE SCALE GENOMIC DNA]</scope>
    <source>
        <strain evidence="12">ATCC 700345 / ANG-SQ1</strain>
    </source>
</reference>
<feature type="transmembrane region" description="Helical" evidence="8">
    <location>
        <begin position="195"/>
        <end position="215"/>
    </location>
</feature>
<evidence type="ECO:0000313" key="11">
    <source>
        <dbReference type="EMBL" id="ABV85633.1"/>
    </source>
</evidence>
<keyword evidence="7 8" id="KW-0472">Membrane</keyword>
<dbReference type="EMBL" id="CP000851">
    <property type="protein sequence ID" value="ABV85633.1"/>
    <property type="molecule type" value="Genomic_DNA"/>
</dbReference>
<keyword evidence="3" id="KW-1003">Cell membrane</keyword>
<dbReference type="GO" id="GO:0005886">
    <property type="term" value="C:plasma membrane"/>
    <property type="evidence" value="ECO:0007669"/>
    <property type="project" value="UniProtKB-SubCell"/>
</dbReference>
<feature type="transmembrane region" description="Helical" evidence="8">
    <location>
        <begin position="120"/>
        <end position="138"/>
    </location>
</feature>
<comment type="subcellular location">
    <subcellularLocation>
        <location evidence="1">Cell membrane</location>
        <topology evidence="1">Multi-pass membrane protein</topology>
    </subcellularLocation>
</comment>
<feature type="transmembrane region" description="Helical" evidence="8">
    <location>
        <begin position="20"/>
        <end position="47"/>
    </location>
</feature>
<dbReference type="KEGG" id="spl:Spea_0305"/>
<evidence type="ECO:0000256" key="8">
    <source>
        <dbReference type="SAM" id="Phobius"/>
    </source>
</evidence>
<dbReference type="HOGENOM" id="CLU_024302_1_0_6"/>
<evidence type="ECO:0000256" key="1">
    <source>
        <dbReference type="ARBA" id="ARBA00004651"/>
    </source>
</evidence>
<evidence type="ECO:0000313" key="12">
    <source>
        <dbReference type="Proteomes" id="UP000002608"/>
    </source>
</evidence>
<proteinExistence type="predicted"/>
<evidence type="ECO:0000256" key="3">
    <source>
        <dbReference type="ARBA" id="ARBA00022475"/>
    </source>
</evidence>
<dbReference type="InterPro" id="IPR003352">
    <property type="entry name" value="PTS_EIIC"/>
</dbReference>
<evidence type="ECO:0000256" key="5">
    <source>
        <dbReference type="ARBA" id="ARBA00022692"/>
    </source>
</evidence>